<keyword evidence="2" id="KW-1185">Reference proteome</keyword>
<proteinExistence type="predicted"/>
<dbReference type="EMBL" id="BMAO01035984">
    <property type="protein sequence ID" value="GFR07359.1"/>
    <property type="molecule type" value="Genomic_DNA"/>
</dbReference>
<gene>
    <name evidence="1" type="ORF">TNCT_382521</name>
</gene>
<protein>
    <submittedName>
        <fullName evidence="1">Uncharacterized protein</fullName>
    </submittedName>
</protein>
<reference evidence="1" key="1">
    <citation type="submission" date="2020-07" db="EMBL/GenBank/DDBJ databases">
        <title>Multicomponent nature underlies the extraordinary mechanical properties of spider dragline silk.</title>
        <authorList>
            <person name="Kono N."/>
            <person name="Nakamura H."/>
            <person name="Mori M."/>
            <person name="Yoshida Y."/>
            <person name="Ohtoshi R."/>
            <person name="Malay A.D."/>
            <person name="Moran D.A.P."/>
            <person name="Tomita M."/>
            <person name="Numata K."/>
            <person name="Arakawa K."/>
        </authorList>
    </citation>
    <scope>NUCLEOTIDE SEQUENCE</scope>
</reference>
<dbReference type="Proteomes" id="UP000887116">
    <property type="component" value="Unassembled WGS sequence"/>
</dbReference>
<name>A0A8X6LHF4_TRICU</name>
<evidence type="ECO:0000313" key="1">
    <source>
        <dbReference type="EMBL" id="GFR07359.1"/>
    </source>
</evidence>
<organism evidence="1 2">
    <name type="scientific">Trichonephila clavata</name>
    <name type="common">Joro spider</name>
    <name type="synonym">Nephila clavata</name>
    <dbReference type="NCBI Taxonomy" id="2740835"/>
    <lineage>
        <taxon>Eukaryota</taxon>
        <taxon>Metazoa</taxon>
        <taxon>Ecdysozoa</taxon>
        <taxon>Arthropoda</taxon>
        <taxon>Chelicerata</taxon>
        <taxon>Arachnida</taxon>
        <taxon>Araneae</taxon>
        <taxon>Araneomorphae</taxon>
        <taxon>Entelegynae</taxon>
        <taxon>Araneoidea</taxon>
        <taxon>Nephilidae</taxon>
        <taxon>Trichonephila</taxon>
    </lineage>
</organism>
<dbReference type="AlphaFoldDB" id="A0A8X6LHF4"/>
<sequence>MAMRLFTYLYIPSREPGHAVAPLPRHGVAADAAPIHHSLANKDPRCRTRWTSGTIAQHTHGVTRLSSVEEGRGVVSILTCVQECGAHAYARVIRSVFDTQ</sequence>
<evidence type="ECO:0000313" key="2">
    <source>
        <dbReference type="Proteomes" id="UP000887116"/>
    </source>
</evidence>
<accession>A0A8X6LHF4</accession>
<comment type="caution">
    <text evidence="1">The sequence shown here is derived from an EMBL/GenBank/DDBJ whole genome shotgun (WGS) entry which is preliminary data.</text>
</comment>